<reference evidence="2 3" key="1">
    <citation type="submission" date="2017-08" db="EMBL/GenBank/DDBJ databases">
        <title>Infants hospitalized years apart are colonized by the same room-sourced microbial strains.</title>
        <authorList>
            <person name="Brooks B."/>
            <person name="Olm M.R."/>
            <person name="Firek B.A."/>
            <person name="Baker R."/>
            <person name="Thomas B.C."/>
            <person name="Morowitz M.J."/>
            <person name="Banfield J.F."/>
        </authorList>
    </citation>
    <scope>NUCLEOTIDE SEQUENCE [LARGE SCALE GENOMIC DNA]</scope>
    <source>
        <strain evidence="2">S2_003_000_R2_11</strain>
    </source>
</reference>
<dbReference type="PROSITE" id="PS51257">
    <property type="entry name" value="PROKAR_LIPOPROTEIN"/>
    <property type="match status" value="1"/>
</dbReference>
<protein>
    <submittedName>
        <fullName evidence="2">Uncharacterized protein</fullName>
    </submittedName>
</protein>
<name>A0A2W5SGI9_CERSP</name>
<dbReference type="EMBL" id="QFQS01000001">
    <property type="protein sequence ID" value="PZR00947.1"/>
    <property type="molecule type" value="Genomic_DNA"/>
</dbReference>
<keyword evidence="1" id="KW-0472">Membrane</keyword>
<keyword evidence="1" id="KW-1133">Transmembrane helix</keyword>
<keyword evidence="1" id="KW-0812">Transmembrane</keyword>
<evidence type="ECO:0000313" key="2">
    <source>
        <dbReference type="EMBL" id="PZR00947.1"/>
    </source>
</evidence>
<proteinExistence type="predicted"/>
<gene>
    <name evidence="2" type="ORF">DI533_02830</name>
</gene>
<sequence length="59" mass="6716">MMWLMRLARWARHPPSPGRVALVFGVVAACLLLVGIEHFIGWPDWLTVNRIGQGPRIRP</sequence>
<evidence type="ECO:0000313" key="3">
    <source>
        <dbReference type="Proteomes" id="UP000248975"/>
    </source>
</evidence>
<accession>A0A2W5SGI9</accession>
<dbReference type="AlphaFoldDB" id="A0A2W5SGI9"/>
<comment type="caution">
    <text evidence="2">The sequence shown here is derived from an EMBL/GenBank/DDBJ whole genome shotgun (WGS) entry which is preliminary data.</text>
</comment>
<dbReference type="Proteomes" id="UP000248975">
    <property type="component" value="Unassembled WGS sequence"/>
</dbReference>
<evidence type="ECO:0000256" key="1">
    <source>
        <dbReference type="SAM" id="Phobius"/>
    </source>
</evidence>
<feature type="transmembrane region" description="Helical" evidence="1">
    <location>
        <begin position="20"/>
        <end position="40"/>
    </location>
</feature>
<organism evidence="2 3">
    <name type="scientific">Cereibacter sphaeroides</name>
    <name type="common">Rhodobacter sphaeroides</name>
    <dbReference type="NCBI Taxonomy" id="1063"/>
    <lineage>
        <taxon>Bacteria</taxon>
        <taxon>Pseudomonadati</taxon>
        <taxon>Pseudomonadota</taxon>
        <taxon>Alphaproteobacteria</taxon>
        <taxon>Rhodobacterales</taxon>
        <taxon>Paracoccaceae</taxon>
        <taxon>Cereibacter</taxon>
    </lineage>
</organism>